<dbReference type="Proteomes" id="UP000011115">
    <property type="component" value="Unassembled WGS sequence"/>
</dbReference>
<evidence type="ECO:0000313" key="2">
    <source>
        <dbReference type="Proteomes" id="UP000011115"/>
    </source>
</evidence>
<dbReference type="InParanoid" id="M1DCS8"/>
<dbReference type="EnsemblPlants" id="PGSC0003DMT400086920">
    <property type="protein sequence ID" value="PGSC0003DMT400086920"/>
    <property type="gene ID" value="PGSC0003DMG400036491"/>
</dbReference>
<accession>M1DCS8</accession>
<name>M1DCS8_SOLTU</name>
<keyword evidence="2" id="KW-1185">Reference proteome</keyword>
<protein>
    <submittedName>
        <fullName evidence="1">Uncharacterized protein</fullName>
    </submittedName>
</protein>
<dbReference type="HOGENOM" id="CLU_1828754_0_0_1"/>
<sequence length="141" mass="15669">MSDNQIKERTWTDRLRSFFNKSINLRTLSEESSREERRLAGLAALPDLAVSAQLLLFFTGWSCWWSLLLVLGVSSSRCYCSLLMLVGGAAGRPSLLVVLASAAGSFHRSFFCCFLPEKRRNEEDEMEKKGGEGCWPVGAAA</sequence>
<reference evidence="2" key="1">
    <citation type="journal article" date="2011" name="Nature">
        <title>Genome sequence and analysis of the tuber crop potato.</title>
        <authorList>
            <consortium name="The Potato Genome Sequencing Consortium"/>
        </authorList>
    </citation>
    <scope>NUCLEOTIDE SEQUENCE [LARGE SCALE GENOMIC DNA]</scope>
    <source>
        <strain evidence="2">cv. DM1-3 516 R44</strain>
    </source>
</reference>
<organism evidence="1 2">
    <name type="scientific">Solanum tuberosum</name>
    <name type="common">Potato</name>
    <dbReference type="NCBI Taxonomy" id="4113"/>
    <lineage>
        <taxon>Eukaryota</taxon>
        <taxon>Viridiplantae</taxon>
        <taxon>Streptophyta</taxon>
        <taxon>Embryophyta</taxon>
        <taxon>Tracheophyta</taxon>
        <taxon>Spermatophyta</taxon>
        <taxon>Magnoliopsida</taxon>
        <taxon>eudicotyledons</taxon>
        <taxon>Gunneridae</taxon>
        <taxon>Pentapetalae</taxon>
        <taxon>asterids</taxon>
        <taxon>lamiids</taxon>
        <taxon>Solanales</taxon>
        <taxon>Solanaceae</taxon>
        <taxon>Solanoideae</taxon>
        <taxon>Solaneae</taxon>
        <taxon>Solanum</taxon>
    </lineage>
</organism>
<evidence type="ECO:0000313" key="1">
    <source>
        <dbReference type="EnsemblPlants" id="PGSC0003DMT400086920"/>
    </source>
</evidence>
<dbReference type="PaxDb" id="4113-PGSC0003DMT400086920"/>
<proteinExistence type="predicted"/>
<dbReference type="Gramene" id="PGSC0003DMT400086920">
    <property type="protein sequence ID" value="PGSC0003DMT400086920"/>
    <property type="gene ID" value="PGSC0003DMG400036491"/>
</dbReference>
<dbReference type="AlphaFoldDB" id="M1DCS8"/>
<reference evidence="1" key="2">
    <citation type="submission" date="2015-06" db="UniProtKB">
        <authorList>
            <consortium name="EnsemblPlants"/>
        </authorList>
    </citation>
    <scope>IDENTIFICATION</scope>
    <source>
        <strain evidence="1">DM1-3 516 R44</strain>
    </source>
</reference>